<gene>
    <name evidence="2" type="ORF">Cme02nite_66140</name>
</gene>
<protein>
    <submittedName>
        <fullName evidence="2">Uncharacterized protein</fullName>
    </submittedName>
</protein>
<feature type="region of interest" description="Disordered" evidence="1">
    <location>
        <begin position="41"/>
        <end position="63"/>
    </location>
</feature>
<comment type="caution">
    <text evidence="2">The sequence shown here is derived from an EMBL/GenBank/DDBJ whole genome shotgun (WGS) entry which is preliminary data.</text>
</comment>
<organism evidence="2 3">
    <name type="scientific">Catellatospora methionotrophica</name>
    <dbReference type="NCBI Taxonomy" id="121620"/>
    <lineage>
        <taxon>Bacteria</taxon>
        <taxon>Bacillati</taxon>
        <taxon>Actinomycetota</taxon>
        <taxon>Actinomycetes</taxon>
        <taxon>Micromonosporales</taxon>
        <taxon>Micromonosporaceae</taxon>
        <taxon>Catellatospora</taxon>
    </lineage>
</organism>
<keyword evidence="3" id="KW-1185">Reference proteome</keyword>
<name>A0A8J3LCA9_9ACTN</name>
<dbReference type="EMBL" id="BONJ01000039">
    <property type="protein sequence ID" value="GIG18282.1"/>
    <property type="molecule type" value="Genomic_DNA"/>
</dbReference>
<evidence type="ECO:0000313" key="3">
    <source>
        <dbReference type="Proteomes" id="UP000660339"/>
    </source>
</evidence>
<accession>A0A8J3LCA9</accession>
<reference evidence="2" key="1">
    <citation type="submission" date="2021-01" db="EMBL/GenBank/DDBJ databases">
        <title>Whole genome shotgun sequence of Catellatospora methionotrophica NBRC 14553.</title>
        <authorList>
            <person name="Komaki H."/>
            <person name="Tamura T."/>
        </authorList>
    </citation>
    <scope>NUCLEOTIDE SEQUENCE</scope>
    <source>
        <strain evidence="2">NBRC 14553</strain>
    </source>
</reference>
<evidence type="ECO:0000256" key="1">
    <source>
        <dbReference type="SAM" id="MobiDB-lite"/>
    </source>
</evidence>
<sequence length="63" mass="7106">MLARCTSTKPPDNACRQRMMSSWYDNVPNTGELAITEEGRTKARQRLDRHAASRAARADQQDA</sequence>
<dbReference type="Proteomes" id="UP000660339">
    <property type="component" value="Unassembled WGS sequence"/>
</dbReference>
<proteinExistence type="predicted"/>
<dbReference type="AlphaFoldDB" id="A0A8J3LCA9"/>
<evidence type="ECO:0000313" key="2">
    <source>
        <dbReference type="EMBL" id="GIG18282.1"/>
    </source>
</evidence>